<dbReference type="PANTHER" id="PTHR23305">
    <property type="entry name" value="OBG GTPASE FAMILY"/>
    <property type="match status" value="1"/>
</dbReference>
<dbReference type="InterPro" id="IPR012675">
    <property type="entry name" value="Beta-grasp_dom_sf"/>
</dbReference>
<dbReference type="PROSITE" id="PS51880">
    <property type="entry name" value="TGS"/>
    <property type="match status" value="1"/>
</dbReference>
<dbReference type="InterPro" id="IPR004095">
    <property type="entry name" value="TGS"/>
</dbReference>
<proteinExistence type="predicted"/>
<dbReference type="Gene3D" id="3.10.20.30">
    <property type="match status" value="1"/>
</dbReference>
<dbReference type="Proteomes" id="UP000215215">
    <property type="component" value="Unassembled WGS sequence"/>
</dbReference>
<dbReference type="InterPro" id="IPR012676">
    <property type="entry name" value="TGS-like"/>
</dbReference>
<sequence>MLKLGITGVPGGGKSTIFTALTKKEATYSSKPDIAVVSIPDERLDYLAHMFQKEKVEYEAMEFIDVKGDKNLLKNMDVLLVVTPFFSNFNAPKDYLEEIEDEFIVEDIVLCEQRCKRIEKGGKEEVEGELALLGRLKTTLEEEKPLRSFELQPRESKIIKGFTFLSIKPCICVLNLKEGTEEESVTLPSVHSIPVIAVCGELEKEIVLAGGGEEMRAEFGLVHSLIQRLKDALYGAKKNIITFYTVVGKEARAWNIERGTSAIESAAKIHSDISHGFIKAEVVPFDVLKETGSFNEAKHRGKVRLEGKEYEVVDGDVIEFRFNV</sequence>
<dbReference type="Gene3D" id="3.40.50.300">
    <property type="entry name" value="P-loop containing nucleotide triphosphate hydrolases"/>
    <property type="match status" value="1"/>
</dbReference>
<evidence type="ECO:0000256" key="1">
    <source>
        <dbReference type="ARBA" id="ARBA00022741"/>
    </source>
</evidence>
<reference evidence="4 5" key="1">
    <citation type="submission" date="2017-07" db="EMBL/GenBank/DDBJ databases">
        <title>Recovery of genomes from metagenomes via a dereplication, aggregation, and scoring strategy.</title>
        <authorList>
            <person name="Sieber C.M."/>
            <person name="Probst A.J."/>
            <person name="Sharrar A."/>
            <person name="Thomas B.C."/>
            <person name="Hess M."/>
            <person name="Tringe S.G."/>
            <person name="Banfield J.F."/>
        </authorList>
    </citation>
    <scope>NUCLEOTIDE SEQUENCE [LARGE SCALE GENOMIC DNA]</scope>
    <source>
        <strain evidence="4">JGI_Cruoil_03_44_89</strain>
    </source>
</reference>
<dbReference type="GO" id="GO:0005524">
    <property type="term" value="F:ATP binding"/>
    <property type="evidence" value="ECO:0007669"/>
    <property type="project" value="UniProtKB-KW"/>
</dbReference>
<dbReference type="InterPro" id="IPR027417">
    <property type="entry name" value="P-loop_NTPase"/>
</dbReference>
<accession>A0A235BQ26</accession>
<feature type="domain" description="TGS" evidence="3">
    <location>
        <begin position="239"/>
        <end position="322"/>
    </location>
</feature>
<comment type="caution">
    <text evidence="4">The sequence shown here is derived from an EMBL/GenBank/DDBJ whole genome shotgun (WGS) entry which is preliminary data.</text>
</comment>
<name>A0A235BQ26_UNCW3</name>
<dbReference type="AlphaFoldDB" id="A0A235BQ26"/>
<dbReference type="SUPFAM" id="SSF52540">
    <property type="entry name" value="P-loop containing nucleoside triphosphate hydrolases"/>
    <property type="match status" value="1"/>
</dbReference>
<protein>
    <recommendedName>
        <fullName evidence="3">TGS domain-containing protein</fullName>
    </recommendedName>
</protein>
<evidence type="ECO:0000259" key="3">
    <source>
        <dbReference type="PROSITE" id="PS51880"/>
    </source>
</evidence>
<dbReference type="GO" id="GO:0016887">
    <property type="term" value="F:ATP hydrolysis activity"/>
    <property type="evidence" value="ECO:0007669"/>
    <property type="project" value="TreeGrafter"/>
</dbReference>
<dbReference type="GO" id="GO:0005737">
    <property type="term" value="C:cytoplasm"/>
    <property type="evidence" value="ECO:0007669"/>
    <property type="project" value="TreeGrafter"/>
</dbReference>
<keyword evidence="1" id="KW-0547">Nucleotide-binding</keyword>
<keyword evidence="2" id="KW-0067">ATP-binding</keyword>
<evidence type="ECO:0000313" key="4">
    <source>
        <dbReference type="EMBL" id="OYD13675.1"/>
    </source>
</evidence>
<dbReference type="PANTHER" id="PTHR23305:SF18">
    <property type="entry name" value="OBG-TYPE G DOMAIN-CONTAINING PROTEIN"/>
    <property type="match status" value="1"/>
</dbReference>
<dbReference type="EMBL" id="NOZQ01000226">
    <property type="protein sequence ID" value="OYD13675.1"/>
    <property type="molecule type" value="Genomic_DNA"/>
</dbReference>
<organism evidence="4 5">
    <name type="scientific">candidate division WOR-3 bacterium JGI_Cruoil_03_44_89</name>
    <dbReference type="NCBI Taxonomy" id="1973748"/>
    <lineage>
        <taxon>Bacteria</taxon>
        <taxon>Bacteria division WOR-3</taxon>
    </lineage>
</organism>
<dbReference type="InterPro" id="IPR013029">
    <property type="entry name" value="YchF_C"/>
</dbReference>
<dbReference type="Gene3D" id="1.10.150.300">
    <property type="entry name" value="TGS-like domain"/>
    <property type="match status" value="1"/>
</dbReference>
<gene>
    <name evidence="4" type="ORF">CH333_10490</name>
</gene>
<dbReference type="SUPFAM" id="SSF81271">
    <property type="entry name" value="TGS-like"/>
    <property type="match status" value="1"/>
</dbReference>
<dbReference type="FunFam" id="3.10.20.30:FF:000001">
    <property type="entry name" value="Ribosome-binding ATPase YchF"/>
    <property type="match status" value="1"/>
</dbReference>
<dbReference type="Pfam" id="PF06071">
    <property type="entry name" value="YchF-GTPase_C"/>
    <property type="match status" value="1"/>
</dbReference>
<evidence type="ECO:0000256" key="2">
    <source>
        <dbReference type="ARBA" id="ARBA00022840"/>
    </source>
</evidence>
<dbReference type="InterPro" id="IPR023192">
    <property type="entry name" value="TGS-like_dom_sf"/>
</dbReference>
<evidence type="ECO:0000313" key="5">
    <source>
        <dbReference type="Proteomes" id="UP000215215"/>
    </source>
</evidence>